<keyword evidence="1" id="KW-0472">Membrane</keyword>
<gene>
    <name evidence="2" type="ORF">B456_012G131300</name>
</gene>
<keyword evidence="1" id="KW-0812">Transmembrane</keyword>
<protein>
    <submittedName>
        <fullName evidence="2">Uncharacterized protein</fullName>
    </submittedName>
</protein>
<dbReference type="OMA" id="WNQRGRI"/>
<dbReference type="AlphaFoldDB" id="A0A0D2V4T6"/>
<accession>A0A0D2V4T6</accession>
<dbReference type="Proteomes" id="UP000032304">
    <property type="component" value="Chromosome 12"/>
</dbReference>
<evidence type="ECO:0000313" key="3">
    <source>
        <dbReference type="Proteomes" id="UP000032304"/>
    </source>
</evidence>
<dbReference type="EMBL" id="CM001751">
    <property type="protein sequence ID" value="KJB77316.1"/>
    <property type="molecule type" value="Genomic_DNA"/>
</dbReference>
<keyword evidence="1" id="KW-1133">Transmembrane helix</keyword>
<name>A0A0D2V4T6_GOSRA</name>
<evidence type="ECO:0000313" key="2">
    <source>
        <dbReference type="EMBL" id="KJB77316.1"/>
    </source>
</evidence>
<evidence type="ECO:0000256" key="1">
    <source>
        <dbReference type="SAM" id="Phobius"/>
    </source>
</evidence>
<organism evidence="2 3">
    <name type="scientific">Gossypium raimondii</name>
    <name type="common">Peruvian cotton</name>
    <name type="synonym">Gossypium klotzschianum subsp. raimondii</name>
    <dbReference type="NCBI Taxonomy" id="29730"/>
    <lineage>
        <taxon>Eukaryota</taxon>
        <taxon>Viridiplantae</taxon>
        <taxon>Streptophyta</taxon>
        <taxon>Embryophyta</taxon>
        <taxon>Tracheophyta</taxon>
        <taxon>Spermatophyta</taxon>
        <taxon>Magnoliopsida</taxon>
        <taxon>eudicotyledons</taxon>
        <taxon>Gunneridae</taxon>
        <taxon>Pentapetalae</taxon>
        <taxon>rosids</taxon>
        <taxon>malvids</taxon>
        <taxon>Malvales</taxon>
        <taxon>Malvaceae</taxon>
        <taxon>Malvoideae</taxon>
        <taxon>Gossypium</taxon>
    </lineage>
</organism>
<feature type="transmembrane region" description="Helical" evidence="1">
    <location>
        <begin position="23"/>
        <end position="43"/>
    </location>
</feature>
<sequence length="105" mass="11877">MAETRFSINLKTFFDIGNKGGSHGIHVFVSKTPSFICVAVVVVKARRPKVRHRLVLLVTSWLLRRYHWNQRGRIVCHVLGGVHRRRNLSASSATMLGDGSRERLG</sequence>
<keyword evidence="3" id="KW-1185">Reference proteome</keyword>
<reference evidence="2 3" key="1">
    <citation type="journal article" date="2012" name="Nature">
        <title>Repeated polyploidization of Gossypium genomes and the evolution of spinnable cotton fibres.</title>
        <authorList>
            <person name="Paterson A.H."/>
            <person name="Wendel J.F."/>
            <person name="Gundlach H."/>
            <person name="Guo H."/>
            <person name="Jenkins J."/>
            <person name="Jin D."/>
            <person name="Llewellyn D."/>
            <person name="Showmaker K.C."/>
            <person name="Shu S."/>
            <person name="Udall J."/>
            <person name="Yoo M.J."/>
            <person name="Byers R."/>
            <person name="Chen W."/>
            <person name="Doron-Faigenboim A."/>
            <person name="Duke M.V."/>
            <person name="Gong L."/>
            <person name="Grimwood J."/>
            <person name="Grover C."/>
            <person name="Grupp K."/>
            <person name="Hu G."/>
            <person name="Lee T.H."/>
            <person name="Li J."/>
            <person name="Lin L."/>
            <person name="Liu T."/>
            <person name="Marler B.S."/>
            <person name="Page J.T."/>
            <person name="Roberts A.W."/>
            <person name="Romanel E."/>
            <person name="Sanders W.S."/>
            <person name="Szadkowski E."/>
            <person name="Tan X."/>
            <person name="Tang H."/>
            <person name="Xu C."/>
            <person name="Wang J."/>
            <person name="Wang Z."/>
            <person name="Zhang D."/>
            <person name="Zhang L."/>
            <person name="Ashrafi H."/>
            <person name="Bedon F."/>
            <person name="Bowers J.E."/>
            <person name="Brubaker C.L."/>
            <person name="Chee P.W."/>
            <person name="Das S."/>
            <person name="Gingle A.R."/>
            <person name="Haigler C.H."/>
            <person name="Harker D."/>
            <person name="Hoffmann L.V."/>
            <person name="Hovav R."/>
            <person name="Jones D.C."/>
            <person name="Lemke C."/>
            <person name="Mansoor S."/>
            <person name="ur Rahman M."/>
            <person name="Rainville L.N."/>
            <person name="Rambani A."/>
            <person name="Reddy U.K."/>
            <person name="Rong J.K."/>
            <person name="Saranga Y."/>
            <person name="Scheffler B.E."/>
            <person name="Scheffler J.A."/>
            <person name="Stelly D.M."/>
            <person name="Triplett B.A."/>
            <person name="Van Deynze A."/>
            <person name="Vaslin M.F."/>
            <person name="Waghmare V.N."/>
            <person name="Walford S.A."/>
            <person name="Wright R.J."/>
            <person name="Zaki E.A."/>
            <person name="Zhang T."/>
            <person name="Dennis E.S."/>
            <person name="Mayer K.F."/>
            <person name="Peterson D.G."/>
            <person name="Rokhsar D.S."/>
            <person name="Wang X."/>
            <person name="Schmutz J."/>
        </authorList>
    </citation>
    <scope>NUCLEOTIDE SEQUENCE [LARGE SCALE GENOMIC DNA]</scope>
</reference>
<dbReference type="Gramene" id="KJB77316">
    <property type="protein sequence ID" value="KJB77316"/>
    <property type="gene ID" value="B456_012G131300"/>
</dbReference>
<proteinExistence type="predicted"/>